<reference evidence="1 2" key="1">
    <citation type="submission" date="2019-09" db="EMBL/GenBank/DDBJ databases">
        <title>Draft genome sequence of Ginsengibacter sp. BR5-29.</title>
        <authorList>
            <person name="Im W.-T."/>
        </authorList>
    </citation>
    <scope>NUCLEOTIDE SEQUENCE [LARGE SCALE GENOMIC DNA]</scope>
    <source>
        <strain evidence="1 2">BR5-29</strain>
    </source>
</reference>
<dbReference type="Pfam" id="PF02620">
    <property type="entry name" value="YceD"/>
    <property type="match status" value="1"/>
</dbReference>
<name>A0A5J5II96_9BACT</name>
<accession>A0A5J5II96</accession>
<sequence length="181" mass="21017">MGNRRKFDIAFVGLKPGIHEFNYEVDEKFFAEYQQADFNSCQANIKLTLEKNTSFMMLKFEVGGSVKVICDRCGNTLPLNLWDEFNMVVKQVENPDEMNESEEDPDIFYISRTESHLHLADWIYEFVSLSIPMQRMCSEQEMGGPQCNKEILAMLKKMESGVIENNHPLQKGLEQFKNKNN</sequence>
<dbReference type="Proteomes" id="UP000326903">
    <property type="component" value="Unassembled WGS sequence"/>
</dbReference>
<organism evidence="1 2">
    <name type="scientific">Ginsengibacter hankyongi</name>
    <dbReference type="NCBI Taxonomy" id="2607284"/>
    <lineage>
        <taxon>Bacteria</taxon>
        <taxon>Pseudomonadati</taxon>
        <taxon>Bacteroidota</taxon>
        <taxon>Chitinophagia</taxon>
        <taxon>Chitinophagales</taxon>
        <taxon>Chitinophagaceae</taxon>
        <taxon>Ginsengibacter</taxon>
    </lineage>
</organism>
<dbReference type="RefSeq" id="WP_150412696.1">
    <property type="nucleotide sequence ID" value="NZ_VYQF01000001.1"/>
</dbReference>
<dbReference type="InterPro" id="IPR003772">
    <property type="entry name" value="YceD"/>
</dbReference>
<dbReference type="EMBL" id="VYQF01000001">
    <property type="protein sequence ID" value="KAA9040636.1"/>
    <property type="molecule type" value="Genomic_DNA"/>
</dbReference>
<evidence type="ECO:0000313" key="2">
    <source>
        <dbReference type="Proteomes" id="UP000326903"/>
    </source>
</evidence>
<gene>
    <name evidence="1" type="ORF">FW778_00925</name>
</gene>
<comment type="caution">
    <text evidence="1">The sequence shown here is derived from an EMBL/GenBank/DDBJ whole genome shotgun (WGS) entry which is preliminary data.</text>
</comment>
<proteinExistence type="predicted"/>
<evidence type="ECO:0000313" key="1">
    <source>
        <dbReference type="EMBL" id="KAA9040636.1"/>
    </source>
</evidence>
<keyword evidence="2" id="KW-1185">Reference proteome</keyword>
<dbReference type="AlphaFoldDB" id="A0A5J5II96"/>
<protein>
    <submittedName>
        <fullName evidence="1">DUF177 domain-containing protein</fullName>
    </submittedName>
</protein>